<feature type="compositionally biased region" description="Low complexity" evidence="1">
    <location>
        <begin position="351"/>
        <end position="377"/>
    </location>
</feature>
<evidence type="ECO:0000313" key="3">
    <source>
        <dbReference type="Proteomes" id="UP000765509"/>
    </source>
</evidence>
<protein>
    <submittedName>
        <fullName evidence="2">Uncharacterized protein</fullName>
    </submittedName>
</protein>
<feature type="region of interest" description="Disordered" evidence="1">
    <location>
        <begin position="198"/>
        <end position="236"/>
    </location>
</feature>
<reference evidence="2" key="1">
    <citation type="submission" date="2021-03" db="EMBL/GenBank/DDBJ databases">
        <title>Draft genome sequence of rust myrtle Austropuccinia psidii MF-1, a brazilian biotype.</title>
        <authorList>
            <person name="Quecine M.C."/>
            <person name="Pachon D.M.R."/>
            <person name="Bonatelli M.L."/>
            <person name="Correr F.H."/>
            <person name="Franceschini L.M."/>
            <person name="Leite T.F."/>
            <person name="Margarido G.R.A."/>
            <person name="Almeida C.A."/>
            <person name="Ferrarezi J.A."/>
            <person name="Labate C.A."/>
        </authorList>
    </citation>
    <scope>NUCLEOTIDE SEQUENCE</scope>
    <source>
        <strain evidence="2">MF-1</strain>
    </source>
</reference>
<feature type="compositionally biased region" description="Polar residues" evidence="1">
    <location>
        <begin position="340"/>
        <end position="350"/>
    </location>
</feature>
<dbReference type="Proteomes" id="UP000765509">
    <property type="component" value="Unassembled WGS sequence"/>
</dbReference>
<feature type="compositionally biased region" description="Polar residues" evidence="1">
    <location>
        <begin position="201"/>
        <end position="211"/>
    </location>
</feature>
<sequence>MQHPSSKPKPRQRLSMVMRKMSTKKMGAGGALARSLVKENTQSTLTDQQNLQNFDNIKEVPATPKRSRPLLRSNTQTMQMYDFQRSDTIPLRVPGLFPANLNFTQKTFCLLGNSNQEDAGRDCNCYMEELLGTPQSLPSPPNSKEKVNTTPTKNAIPLLPEKLSQLHSNFKARTNSLNFYLKSKKSFNALMKNQAPKSPPLFSNQTFSHSFKSSKKVNSKDGTLSPNLGEQAPWDHQDSTRIIAPQTKLTEIEKMSLCSKTPTSSSLKTFEHQQVIPPKDHPKIPEGFDVVPITVVGSTDKAPTTPEFSLNSTECPKLQIVLDSSPLFRNEAAQFEFWSPNTESTSSNNGTPSYASYSSHATTPSTSTSKTPETPTTFLGSPIPGTQCNPESKFSWATGSPGIINRRTLPSGSEIRLNNNLQIALQRSPSLTSPVSQRVSWNQKPGTRGPGADMLAALELLAELCQNSQSCLEDKESSFEYQSKKSSQEYE</sequence>
<keyword evidence="3" id="KW-1185">Reference proteome</keyword>
<dbReference type="EMBL" id="AVOT02019704">
    <property type="protein sequence ID" value="MBW0507427.1"/>
    <property type="molecule type" value="Genomic_DNA"/>
</dbReference>
<organism evidence="2 3">
    <name type="scientific">Austropuccinia psidii MF-1</name>
    <dbReference type="NCBI Taxonomy" id="1389203"/>
    <lineage>
        <taxon>Eukaryota</taxon>
        <taxon>Fungi</taxon>
        <taxon>Dikarya</taxon>
        <taxon>Basidiomycota</taxon>
        <taxon>Pucciniomycotina</taxon>
        <taxon>Pucciniomycetes</taxon>
        <taxon>Pucciniales</taxon>
        <taxon>Sphaerophragmiaceae</taxon>
        <taxon>Austropuccinia</taxon>
    </lineage>
</organism>
<comment type="caution">
    <text evidence="2">The sequence shown here is derived from an EMBL/GenBank/DDBJ whole genome shotgun (WGS) entry which is preliminary data.</text>
</comment>
<dbReference type="AlphaFoldDB" id="A0A9Q3DSM0"/>
<feature type="compositionally biased region" description="Polar residues" evidence="1">
    <location>
        <begin position="384"/>
        <end position="398"/>
    </location>
</feature>
<proteinExistence type="predicted"/>
<dbReference type="OrthoDB" id="2498748at2759"/>
<evidence type="ECO:0000256" key="1">
    <source>
        <dbReference type="SAM" id="MobiDB-lite"/>
    </source>
</evidence>
<name>A0A9Q3DSM0_9BASI</name>
<evidence type="ECO:0000313" key="2">
    <source>
        <dbReference type="EMBL" id="MBW0507427.1"/>
    </source>
</evidence>
<feature type="region of interest" description="Disordered" evidence="1">
    <location>
        <begin position="340"/>
        <end position="401"/>
    </location>
</feature>
<gene>
    <name evidence="2" type="ORF">O181_047142</name>
</gene>
<accession>A0A9Q3DSM0</accession>